<dbReference type="OrthoDB" id="2287669at2759"/>
<accession>A0A1X2INC7</accession>
<evidence type="ECO:0000313" key="4">
    <source>
        <dbReference type="EMBL" id="ORZ18764.1"/>
    </source>
</evidence>
<feature type="compositionally biased region" description="Low complexity" evidence="1">
    <location>
        <begin position="144"/>
        <end position="169"/>
    </location>
</feature>
<keyword evidence="2" id="KW-1133">Transmembrane helix</keyword>
<feature type="region of interest" description="Disordered" evidence="1">
    <location>
        <begin position="513"/>
        <end position="575"/>
    </location>
</feature>
<proteinExistence type="predicted"/>
<organism evidence="4 5">
    <name type="scientific">Absidia repens</name>
    <dbReference type="NCBI Taxonomy" id="90262"/>
    <lineage>
        <taxon>Eukaryota</taxon>
        <taxon>Fungi</taxon>
        <taxon>Fungi incertae sedis</taxon>
        <taxon>Mucoromycota</taxon>
        <taxon>Mucoromycotina</taxon>
        <taxon>Mucoromycetes</taxon>
        <taxon>Mucorales</taxon>
        <taxon>Cunninghamellaceae</taxon>
        <taxon>Absidia</taxon>
    </lineage>
</organism>
<feature type="compositionally biased region" description="Low complexity" evidence="1">
    <location>
        <begin position="50"/>
        <end position="64"/>
    </location>
</feature>
<feature type="region of interest" description="Disordered" evidence="1">
    <location>
        <begin position="48"/>
        <end position="186"/>
    </location>
</feature>
<evidence type="ECO:0000256" key="1">
    <source>
        <dbReference type="SAM" id="MobiDB-lite"/>
    </source>
</evidence>
<dbReference type="EMBL" id="MCGE01000008">
    <property type="protein sequence ID" value="ORZ18764.1"/>
    <property type="molecule type" value="Genomic_DNA"/>
</dbReference>
<feature type="compositionally biased region" description="Low complexity" evidence="1">
    <location>
        <begin position="124"/>
        <end position="136"/>
    </location>
</feature>
<comment type="caution">
    <text evidence="4">The sequence shown here is derived from an EMBL/GenBank/DDBJ whole genome shotgun (WGS) entry which is preliminary data.</text>
</comment>
<gene>
    <name evidence="4" type="ORF">BCR42DRAFT_490080</name>
</gene>
<reference evidence="4 5" key="1">
    <citation type="submission" date="2016-07" db="EMBL/GenBank/DDBJ databases">
        <title>Pervasive Adenine N6-methylation of Active Genes in Fungi.</title>
        <authorList>
            <consortium name="DOE Joint Genome Institute"/>
            <person name="Mondo S.J."/>
            <person name="Dannebaum R.O."/>
            <person name="Kuo R.C."/>
            <person name="Labutti K."/>
            <person name="Haridas S."/>
            <person name="Kuo A."/>
            <person name="Salamov A."/>
            <person name="Ahrendt S.R."/>
            <person name="Lipzen A."/>
            <person name="Sullivan W."/>
            <person name="Andreopoulos W.B."/>
            <person name="Clum A."/>
            <person name="Lindquist E."/>
            <person name="Daum C."/>
            <person name="Ramamoorthy G.K."/>
            <person name="Gryganskyi A."/>
            <person name="Culley D."/>
            <person name="Magnuson J.K."/>
            <person name="James T.Y."/>
            <person name="O'Malley M.A."/>
            <person name="Stajich J.E."/>
            <person name="Spatafora J.W."/>
            <person name="Visel A."/>
            <person name="Grigoriev I.V."/>
        </authorList>
    </citation>
    <scope>NUCLEOTIDE SEQUENCE [LARGE SCALE GENOMIC DNA]</scope>
    <source>
        <strain evidence="4 5">NRRL 1336</strain>
    </source>
</reference>
<dbReference type="STRING" id="90262.A0A1X2INC7"/>
<feature type="transmembrane region" description="Helical" evidence="2">
    <location>
        <begin position="274"/>
        <end position="296"/>
    </location>
</feature>
<keyword evidence="2" id="KW-0812">Transmembrane</keyword>
<name>A0A1X2INC7_9FUNG</name>
<sequence>MKRVFPSLTLLLSLWLLLCFPDHAYGSIDTLNPSLMTHDILHLFRRQETTDSSSGDTDTAALTSPDGSTNTADDSTSNLPPSSPPPPDTSTSPEATAHSEPPTSSATPTIQTSAEPPQSTSHQSTPVTATTAPASHTTDHTEHSSSQTQAQTQTHTQQSTYSTPETSSITPPPSSMDFTASSASSAPVESAVTSVSPTLVLGDMECASDPLAQQNGRCPVDHYCNAALKQCSVQLNNGVTCAADFQCKSGYCIGTCADRTTFNNNSQALSGGQIAGITLGTIGGGLVALVGLLFCYRRRKRKMAAQQSRAMQYMMDGEEGTEMADKRGAKGTTRLSKYNFLTQVLDGSQQQRHFGFESSQQELAHTSPDNSTVNNGDSNSILDYQNEFFVSNASLHQPPPLFNTQSVSSSSTTALRPRPITDDFMQTTSYSSLPKPRPDSEALSLEHRYQMQGPPLTTTTTITHRDSMTDTALSSHPTPTMSHRFTEQQQQHFMNINTLWDDALHHTATPTVNHRHQFQTSAPPMPNAQDAWSHEDQASLPSTTTTTTTTAPRHGYHNGTALPPLPSSQVPPSFF</sequence>
<feature type="chain" id="PRO_5012778383" evidence="3">
    <location>
        <begin position="27"/>
        <end position="575"/>
    </location>
</feature>
<feature type="compositionally biased region" description="Polar residues" evidence="1">
    <location>
        <begin position="513"/>
        <end position="522"/>
    </location>
</feature>
<dbReference type="Proteomes" id="UP000193560">
    <property type="component" value="Unassembled WGS sequence"/>
</dbReference>
<keyword evidence="3" id="KW-0732">Signal</keyword>
<dbReference type="AlphaFoldDB" id="A0A1X2INC7"/>
<keyword evidence="2" id="KW-0472">Membrane</keyword>
<protein>
    <submittedName>
        <fullName evidence="4">Uncharacterized protein</fullName>
    </submittedName>
</protein>
<keyword evidence="5" id="KW-1185">Reference proteome</keyword>
<evidence type="ECO:0000313" key="5">
    <source>
        <dbReference type="Proteomes" id="UP000193560"/>
    </source>
</evidence>
<evidence type="ECO:0000256" key="2">
    <source>
        <dbReference type="SAM" id="Phobius"/>
    </source>
</evidence>
<feature type="signal peptide" evidence="3">
    <location>
        <begin position="1"/>
        <end position="26"/>
    </location>
</feature>
<feature type="region of interest" description="Disordered" evidence="1">
    <location>
        <begin position="354"/>
        <end position="377"/>
    </location>
</feature>
<evidence type="ECO:0000256" key="3">
    <source>
        <dbReference type="SAM" id="SignalP"/>
    </source>
</evidence>
<feature type="compositionally biased region" description="Polar residues" evidence="1">
    <location>
        <begin position="101"/>
        <end position="123"/>
    </location>
</feature>